<evidence type="ECO:0000256" key="9">
    <source>
        <dbReference type="RuleBase" id="RU003814"/>
    </source>
</evidence>
<dbReference type="SUPFAM" id="SSF100950">
    <property type="entry name" value="NagB/RpiA/CoA transferase-like"/>
    <property type="match status" value="1"/>
</dbReference>
<comment type="caution">
    <text evidence="10">The sequence shown here is derived from an EMBL/GenBank/DDBJ whole genome shotgun (WGS) entry which is preliminary data.</text>
</comment>
<protein>
    <recommendedName>
        <fullName evidence="6">Translation initiation factor eIF2B subunit beta</fullName>
    </recommendedName>
    <alternativeName>
        <fullName evidence="7">eIF2B GDP-GTP exchange factor subunit beta</fullName>
    </alternativeName>
</protein>
<evidence type="ECO:0000256" key="2">
    <source>
        <dbReference type="ARBA" id="ARBA00007251"/>
    </source>
</evidence>
<dbReference type="AlphaFoldDB" id="A0A8S1GPF7"/>
<dbReference type="InterPro" id="IPR042529">
    <property type="entry name" value="IF_2B-like_C"/>
</dbReference>
<dbReference type="Gene3D" id="3.40.50.10470">
    <property type="entry name" value="Translation initiation factor eif-2b, domain 2"/>
    <property type="match status" value="1"/>
</dbReference>
<reference evidence="10" key="1">
    <citation type="submission" date="2020-10" db="EMBL/GenBank/DDBJ databases">
        <authorList>
            <person name="Kikuchi T."/>
        </authorList>
    </citation>
    <scope>NUCLEOTIDE SEQUENCE</scope>
    <source>
        <strain evidence="10">NKZ352</strain>
    </source>
</reference>
<keyword evidence="5" id="KW-0648">Protein biosynthesis</keyword>
<evidence type="ECO:0000256" key="6">
    <source>
        <dbReference type="ARBA" id="ARBA00044122"/>
    </source>
</evidence>
<evidence type="ECO:0000256" key="1">
    <source>
        <dbReference type="ARBA" id="ARBA00004514"/>
    </source>
</evidence>
<gene>
    <name evidence="10" type="ORF">CAUJ_LOCUS720</name>
</gene>
<keyword evidence="11" id="KW-1185">Reference proteome</keyword>
<evidence type="ECO:0000256" key="7">
    <source>
        <dbReference type="ARBA" id="ARBA00044228"/>
    </source>
</evidence>
<dbReference type="GO" id="GO:0005085">
    <property type="term" value="F:guanyl-nucleotide exchange factor activity"/>
    <property type="evidence" value="ECO:0007669"/>
    <property type="project" value="TreeGrafter"/>
</dbReference>
<dbReference type="OrthoDB" id="269919at2759"/>
<dbReference type="PANTHER" id="PTHR45859:SF1">
    <property type="entry name" value="TRANSLATION INITIATION FACTOR EIF-2B SUBUNIT BETA"/>
    <property type="match status" value="1"/>
</dbReference>
<keyword evidence="3" id="KW-0963">Cytoplasm</keyword>
<comment type="subunit">
    <text evidence="8">Component of the translation initiation factor 2B (eIF2B) complex which is a heterodecamer of two sets of five different subunits: alpha, beta, gamma, delta and epsilon. Subunits alpha, beta and delta comprise a regulatory subcomplex and subunits epsilon and gamma comprise a catalytic subcomplex. Within the complex, the hexameric regulatory complex resides at the center, with the two heterodimeric catalytic subcomplexes bound on opposite sides.</text>
</comment>
<dbReference type="GO" id="GO:0005829">
    <property type="term" value="C:cytosol"/>
    <property type="evidence" value="ECO:0007669"/>
    <property type="project" value="UniProtKB-SubCell"/>
</dbReference>
<keyword evidence="4" id="KW-0396">Initiation factor</keyword>
<evidence type="ECO:0000313" key="10">
    <source>
        <dbReference type="EMBL" id="CAD6184801.1"/>
    </source>
</evidence>
<proteinExistence type="inferred from homology"/>
<dbReference type="InterPro" id="IPR051855">
    <property type="entry name" value="eIF2B_beta_subunit"/>
</dbReference>
<dbReference type="GO" id="GO:0005851">
    <property type="term" value="C:eukaryotic translation initiation factor 2B complex"/>
    <property type="evidence" value="ECO:0007669"/>
    <property type="project" value="TreeGrafter"/>
</dbReference>
<dbReference type="GO" id="GO:0003743">
    <property type="term" value="F:translation initiation factor activity"/>
    <property type="evidence" value="ECO:0007669"/>
    <property type="project" value="UniProtKB-KW"/>
</dbReference>
<evidence type="ECO:0000256" key="8">
    <source>
        <dbReference type="ARBA" id="ARBA00046432"/>
    </source>
</evidence>
<organism evidence="10 11">
    <name type="scientific">Caenorhabditis auriculariae</name>
    <dbReference type="NCBI Taxonomy" id="2777116"/>
    <lineage>
        <taxon>Eukaryota</taxon>
        <taxon>Metazoa</taxon>
        <taxon>Ecdysozoa</taxon>
        <taxon>Nematoda</taxon>
        <taxon>Chromadorea</taxon>
        <taxon>Rhabditida</taxon>
        <taxon>Rhabditina</taxon>
        <taxon>Rhabditomorpha</taxon>
        <taxon>Rhabditoidea</taxon>
        <taxon>Rhabditidae</taxon>
        <taxon>Peloderinae</taxon>
        <taxon>Caenorhabditis</taxon>
    </lineage>
</organism>
<dbReference type="EMBL" id="CAJGYM010000001">
    <property type="protein sequence ID" value="CAD6184801.1"/>
    <property type="molecule type" value="Genomic_DNA"/>
</dbReference>
<dbReference type="InterPro" id="IPR037171">
    <property type="entry name" value="NagB/RpiA_transferase-like"/>
</dbReference>
<evidence type="ECO:0000256" key="3">
    <source>
        <dbReference type="ARBA" id="ARBA00022490"/>
    </source>
</evidence>
<dbReference type="Proteomes" id="UP000835052">
    <property type="component" value="Unassembled WGS sequence"/>
</dbReference>
<dbReference type="Pfam" id="PF01008">
    <property type="entry name" value="IF-2B"/>
    <property type="match status" value="2"/>
</dbReference>
<comment type="subcellular location">
    <subcellularLocation>
        <location evidence="1">Cytoplasm</location>
        <location evidence="1">Cytosol</location>
    </subcellularLocation>
</comment>
<dbReference type="PANTHER" id="PTHR45859">
    <property type="entry name" value="TRANSLATION INITIATION FACTOR EIF-2B SUBUNIT BETA"/>
    <property type="match status" value="1"/>
</dbReference>
<dbReference type="InterPro" id="IPR000649">
    <property type="entry name" value="IF-2B-related"/>
</dbReference>
<evidence type="ECO:0000313" key="11">
    <source>
        <dbReference type="Proteomes" id="UP000835052"/>
    </source>
</evidence>
<name>A0A8S1GPF7_9PELO</name>
<comment type="similarity">
    <text evidence="2 9">Belongs to the eIF-2B alpha/beta/delta subunits family.</text>
</comment>
<evidence type="ECO:0000256" key="4">
    <source>
        <dbReference type="ARBA" id="ARBA00022540"/>
    </source>
</evidence>
<accession>A0A8S1GPF7</accession>
<evidence type="ECO:0000256" key="5">
    <source>
        <dbReference type="ARBA" id="ARBA00022917"/>
    </source>
</evidence>
<sequence>MESNEIESLRRSLVASFRKRDSRESSQKVALQVINYLRKVVLQEKFESLHQLIQSLHRNGRVLSAVEPNELIIINIVLMVSKLARDEAQATKGPGSLTPYDSLYTLWREIGSNEKSFNIKKIKKDLIQSIKEIITEVETSRDSIASQASELINSQDVVLVYSLKNSPTLDGFLASARRTRKYRVYNVVKSTEIDDSPDFATPIQHCDVGNKMCETTKVVLSGAAVFPDGSCLVPAGGLTIALTAQRHSVPVFVLAAFYKITPFFIPDPSALNTSCRADIPFDLANKLSGKVELIQPAFDILPSQLISLFVSNSSSLIPAHVNRLKEDYYHPQDISEF</sequence>